<feature type="region of interest" description="Disordered" evidence="1">
    <location>
        <begin position="46"/>
        <end position="67"/>
    </location>
</feature>
<reference evidence="2" key="2">
    <citation type="submission" date="2024-03" db="EMBL/GenBank/DDBJ databases">
        <authorList>
            <person name="Bromfield E.S.P."/>
            <person name="Cloutier S."/>
        </authorList>
    </citation>
    <scope>NUCLEOTIDE SEQUENCE</scope>
    <source>
        <strain evidence="2">5S5</strain>
    </source>
</reference>
<dbReference type="Proteomes" id="UP001432046">
    <property type="component" value="Chromosome"/>
</dbReference>
<protein>
    <submittedName>
        <fullName evidence="2">Uncharacterized protein</fullName>
    </submittedName>
</protein>
<proteinExistence type="predicted"/>
<dbReference type="EMBL" id="CP147711">
    <property type="protein sequence ID" value="WXC78163.1"/>
    <property type="molecule type" value="Genomic_DNA"/>
</dbReference>
<name>A0ABZ2NTE0_9BRAD</name>
<evidence type="ECO:0000313" key="2">
    <source>
        <dbReference type="EMBL" id="WXC78163.1"/>
    </source>
</evidence>
<dbReference type="RefSeq" id="WP_165128470.1">
    <property type="nucleotide sequence ID" value="NZ_CP147708.1"/>
</dbReference>
<reference evidence="2" key="1">
    <citation type="journal article" date="2021" name="Int. J. Syst. Evol. Microbiol.">
        <title>Bradyrhizobium septentrionale sp. nov. (sv. septentrionale) and Bradyrhizobium quebecense sp. nov. (sv. septentrionale) associated with legumes native to Canada possess rearranged symbiosis genes and numerous insertion sequences.</title>
        <authorList>
            <person name="Bromfield E.S.P."/>
            <person name="Cloutier S."/>
        </authorList>
    </citation>
    <scope>NUCLEOTIDE SEQUENCE</scope>
    <source>
        <strain evidence="2">5S5</strain>
    </source>
</reference>
<keyword evidence="3" id="KW-1185">Reference proteome</keyword>
<gene>
    <name evidence="2" type="ORF">WDK88_32850</name>
</gene>
<accession>A0ABZ2NTE0</accession>
<sequence>MYGGALNNTGTANNINQGNYTNSVGNAYAALQPYMQLFGGTNWGTTTSTNGNSATAGTGTSTTQNNPGLLSNISSGIGLLGSFL</sequence>
<evidence type="ECO:0000313" key="3">
    <source>
        <dbReference type="Proteomes" id="UP001432046"/>
    </source>
</evidence>
<evidence type="ECO:0000256" key="1">
    <source>
        <dbReference type="SAM" id="MobiDB-lite"/>
    </source>
</evidence>
<organism evidence="2 3">
    <name type="scientific">Bradyrhizobium septentrionale</name>
    <dbReference type="NCBI Taxonomy" id="1404411"/>
    <lineage>
        <taxon>Bacteria</taxon>
        <taxon>Pseudomonadati</taxon>
        <taxon>Pseudomonadota</taxon>
        <taxon>Alphaproteobacteria</taxon>
        <taxon>Hyphomicrobiales</taxon>
        <taxon>Nitrobacteraceae</taxon>
        <taxon>Bradyrhizobium</taxon>
    </lineage>
</organism>